<sequence length="233" mass="26414">MKVKQKNKLKELLSYPFFILGFLLVMIVGMKIYVVPQLDMGSESKYIDLFLQIFFGTIILIGLFSFTYANYLKRLSEFQAASHLIKLPIVGKVYLSFYQYILLQGLGLQVASGLNLREICSVNLSFSKGSLQENLAKKIESQLKIGISLSKMIEKDKFLPNELKSILQLGGNKSELAQDLILMSELKFDETQKYLKKILNLVQPIMFGIIALIIIATYLMVLLPVYGMMKGMS</sequence>
<evidence type="ECO:0000256" key="3">
    <source>
        <dbReference type="ARBA" id="ARBA00022475"/>
    </source>
</evidence>
<reference evidence="9 10" key="1">
    <citation type="journal article" date="2015" name="Genome Announc.">
        <title>Expanding the biotechnology potential of lactobacilli through comparative genomics of 213 strains and associated genera.</title>
        <authorList>
            <person name="Sun Z."/>
            <person name="Harris H.M."/>
            <person name="McCann A."/>
            <person name="Guo C."/>
            <person name="Argimon S."/>
            <person name="Zhang W."/>
            <person name="Yang X."/>
            <person name="Jeffery I.B."/>
            <person name="Cooney J.C."/>
            <person name="Kagawa T.F."/>
            <person name="Liu W."/>
            <person name="Song Y."/>
            <person name="Salvetti E."/>
            <person name="Wrobel A."/>
            <person name="Rasinkangas P."/>
            <person name="Parkhill J."/>
            <person name="Rea M.C."/>
            <person name="O'Sullivan O."/>
            <person name="Ritari J."/>
            <person name="Douillard F.P."/>
            <person name="Paul Ross R."/>
            <person name="Yang R."/>
            <person name="Briner A.E."/>
            <person name="Felis G.E."/>
            <person name="de Vos W.M."/>
            <person name="Barrangou R."/>
            <person name="Klaenhammer T.R."/>
            <person name="Caufield P.W."/>
            <person name="Cui Y."/>
            <person name="Zhang H."/>
            <person name="O'Toole P.W."/>
        </authorList>
    </citation>
    <scope>NUCLEOTIDE SEQUENCE [LARGE SCALE GENOMIC DNA]</scope>
    <source>
        <strain evidence="9 10">DSM 20183</strain>
    </source>
</reference>
<dbReference type="PATRIC" id="fig|1423811.3.peg.1337"/>
<keyword evidence="5 7" id="KW-1133">Transmembrane helix</keyword>
<feature type="transmembrane region" description="Helical" evidence="7">
    <location>
        <begin position="205"/>
        <end position="226"/>
    </location>
</feature>
<comment type="similarity">
    <text evidence="2">Belongs to the GSP F family.</text>
</comment>
<gene>
    <name evidence="9" type="ORF">FC72_GL001313</name>
</gene>
<evidence type="ECO:0000256" key="2">
    <source>
        <dbReference type="ARBA" id="ARBA00005745"/>
    </source>
</evidence>
<keyword evidence="10" id="KW-1185">Reference proteome</keyword>
<dbReference type="EMBL" id="AZDG01000029">
    <property type="protein sequence ID" value="KRK63573.1"/>
    <property type="molecule type" value="Genomic_DNA"/>
</dbReference>
<keyword evidence="3" id="KW-1003">Cell membrane</keyword>
<protein>
    <submittedName>
        <fullName evidence="9">ComG operon protein 2</fullName>
    </submittedName>
</protein>
<dbReference type="PRINTS" id="PR00812">
    <property type="entry name" value="BCTERIALGSPF"/>
</dbReference>
<dbReference type="STRING" id="1423811.FC72_GL001313"/>
<accession>A0A0R1IWC3</accession>
<feature type="domain" description="Type II secretion system protein GspF" evidence="8">
    <location>
        <begin position="106"/>
        <end position="224"/>
    </location>
</feature>
<dbReference type="PANTHER" id="PTHR30012">
    <property type="entry name" value="GENERAL SECRETION PATHWAY PROTEIN"/>
    <property type="match status" value="1"/>
</dbReference>
<dbReference type="Pfam" id="PF00482">
    <property type="entry name" value="T2SSF"/>
    <property type="match status" value="1"/>
</dbReference>
<proteinExistence type="inferred from homology"/>
<dbReference type="InterPro" id="IPR003004">
    <property type="entry name" value="GspF/PilC"/>
</dbReference>
<dbReference type="AlphaFoldDB" id="A0A0R1IWC3"/>
<evidence type="ECO:0000259" key="8">
    <source>
        <dbReference type="Pfam" id="PF00482"/>
    </source>
</evidence>
<evidence type="ECO:0000313" key="10">
    <source>
        <dbReference type="Proteomes" id="UP000050929"/>
    </source>
</evidence>
<dbReference type="PANTHER" id="PTHR30012:SF0">
    <property type="entry name" value="TYPE II SECRETION SYSTEM PROTEIN F-RELATED"/>
    <property type="match status" value="1"/>
</dbReference>
<dbReference type="Gene3D" id="1.20.81.30">
    <property type="entry name" value="Type II secretion system (T2SS), domain F"/>
    <property type="match status" value="1"/>
</dbReference>
<evidence type="ECO:0000256" key="7">
    <source>
        <dbReference type="SAM" id="Phobius"/>
    </source>
</evidence>
<evidence type="ECO:0000256" key="4">
    <source>
        <dbReference type="ARBA" id="ARBA00022692"/>
    </source>
</evidence>
<evidence type="ECO:0000313" key="9">
    <source>
        <dbReference type="EMBL" id="KRK63573.1"/>
    </source>
</evidence>
<dbReference type="InterPro" id="IPR042094">
    <property type="entry name" value="T2SS_GspF_sf"/>
</dbReference>
<evidence type="ECO:0000256" key="6">
    <source>
        <dbReference type="ARBA" id="ARBA00023136"/>
    </source>
</evidence>
<feature type="transmembrane region" description="Helical" evidence="7">
    <location>
        <begin position="46"/>
        <end position="69"/>
    </location>
</feature>
<name>A0A0R1IWC3_9LACO</name>
<dbReference type="InterPro" id="IPR018076">
    <property type="entry name" value="T2SS_GspF_dom"/>
</dbReference>
<dbReference type="Proteomes" id="UP000050929">
    <property type="component" value="Unassembled WGS sequence"/>
</dbReference>
<organism evidence="9 10">
    <name type="scientific">Companilactobacillus tucceti DSM 20183</name>
    <dbReference type="NCBI Taxonomy" id="1423811"/>
    <lineage>
        <taxon>Bacteria</taxon>
        <taxon>Bacillati</taxon>
        <taxon>Bacillota</taxon>
        <taxon>Bacilli</taxon>
        <taxon>Lactobacillales</taxon>
        <taxon>Lactobacillaceae</taxon>
        <taxon>Companilactobacillus</taxon>
    </lineage>
</organism>
<dbReference type="GO" id="GO:0005886">
    <property type="term" value="C:plasma membrane"/>
    <property type="evidence" value="ECO:0007669"/>
    <property type="project" value="UniProtKB-SubCell"/>
</dbReference>
<feature type="transmembrane region" description="Helical" evidence="7">
    <location>
        <begin position="12"/>
        <end position="34"/>
    </location>
</feature>
<keyword evidence="6 7" id="KW-0472">Membrane</keyword>
<comment type="subcellular location">
    <subcellularLocation>
        <location evidence="1">Cell membrane</location>
        <topology evidence="1">Multi-pass membrane protein</topology>
    </subcellularLocation>
</comment>
<evidence type="ECO:0000256" key="1">
    <source>
        <dbReference type="ARBA" id="ARBA00004651"/>
    </source>
</evidence>
<keyword evidence="4 7" id="KW-0812">Transmembrane</keyword>
<evidence type="ECO:0000256" key="5">
    <source>
        <dbReference type="ARBA" id="ARBA00022989"/>
    </source>
</evidence>
<comment type="caution">
    <text evidence="9">The sequence shown here is derived from an EMBL/GenBank/DDBJ whole genome shotgun (WGS) entry which is preliminary data.</text>
</comment>